<feature type="domain" description="Replication protein A 70 kDa DNA-binding subunit B/D first OB fold" evidence="1">
    <location>
        <begin position="6"/>
        <end position="110"/>
    </location>
</feature>
<gene>
    <name evidence="2" type="ORF">QN277_019715</name>
</gene>
<comment type="caution">
    <text evidence="2">The sequence shown here is derived from an EMBL/GenBank/DDBJ whole genome shotgun (WGS) entry which is preliminary data.</text>
</comment>
<dbReference type="CDD" id="cd04480">
    <property type="entry name" value="RPA1_DBD_A_like"/>
    <property type="match status" value="1"/>
</dbReference>
<dbReference type="PANTHER" id="PTHR47165:SF4">
    <property type="entry name" value="OS03G0429900 PROTEIN"/>
    <property type="match status" value="1"/>
</dbReference>
<dbReference type="Gene3D" id="2.40.50.140">
    <property type="entry name" value="Nucleic acid-binding proteins"/>
    <property type="match status" value="1"/>
</dbReference>
<keyword evidence="3" id="KW-1185">Reference proteome</keyword>
<dbReference type="InterPro" id="IPR012340">
    <property type="entry name" value="NA-bd_OB-fold"/>
</dbReference>
<dbReference type="Pfam" id="PF02721">
    <property type="entry name" value="DUF223"/>
    <property type="match status" value="1"/>
</dbReference>
<sequence length="165" mass="18827">MVSTVFDAVRTLTPKRHNWRICVRIARMWNMTARQGHGDTSSLELVLQDVHGDCVHASVRSVFVHRHDKHLEEGTVVDVSNFAVAPATGSYRPTEHLYRVNFQFGTVVRPRKDDQSIPRYGFGFKTFSDILSSDFDDRFLFDVVGRVSSMGQLEQRVDIELTNEG</sequence>
<reference evidence="2" key="1">
    <citation type="submission" date="2023-10" db="EMBL/GenBank/DDBJ databases">
        <title>Chromosome-level genome of the transformable northern wattle, Acacia crassicarpa.</title>
        <authorList>
            <person name="Massaro I."/>
            <person name="Sinha N.R."/>
            <person name="Poethig S."/>
            <person name="Leichty A.R."/>
        </authorList>
    </citation>
    <scope>NUCLEOTIDE SEQUENCE</scope>
    <source>
        <strain evidence="2">Acra3RX</strain>
        <tissue evidence="2">Leaf</tissue>
    </source>
</reference>
<proteinExistence type="predicted"/>
<name>A0AAE1JI92_9FABA</name>
<dbReference type="AlphaFoldDB" id="A0AAE1JI92"/>
<dbReference type="SUPFAM" id="SSF50249">
    <property type="entry name" value="Nucleic acid-binding proteins"/>
    <property type="match status" value="1"/>
</dbReference>
<organism evidence="2 3">
    <name type="scientific">Acacia crassicarpa</name>
    <name type="common">northern wattle</name>
    <dbReference type="NCBI Taxonomy" id="499986"/>
    <lineage>
        <taxon>Eukaryota</taxon>
        <taxon>Viridiplantae</taxon>
        <taxon>Streptophyta</taxon>
        <taxon>Embryophyta</taxon>
        <taxon>Tracheophyta</taxon>
        <taxon>Spermatophyta</taxon>
        <taxon>Magnoliopsida</taxon>
        <taxon>eudicotyledons</taxon>
        <taxon>Gunneridae</taxon>
        <taxon>Pentapetalae</taxon>
        <taxon>rosids</taxon>
        <taxon>fabids</taxon>
        <taxon>Fabales</taxon>
        <taxon>Fabaceae</taxon>
        <taxon>Caesalpinioideae</taxon>
        <taxon>mimosoid clade</taxon>
        <taxon>Acacieae</taxon>
        <taxon>Acacia</taxon>
    </lineage>
</organism>
<dbReference type="EMBL" id="JAWXYG010000005">
    <property type="protein sequence ID" value="KAK4270951.1"/>
    <property type="molecule type" value="Genomic_DNA"/>
</dbReference>
<dbReference type="InterPro" id="IPR003871">
    <property type="entry name" value="RFA1B/D_OB_1st"/>
</dbReference>
<dbReference type="PANTHER" id="PTHR47165">
    <property type="entry name" value="OS03G0429900 PROTEIN"/>
    <property type="match status" value="1"/>
</dbReference>
<evidence type="ECO:0000259" key="1">
    <source>
        <dbReference type="Pfam" id="PF02721"/>
    </source>
</evidence>
<accession>A0AAE1JI92</accession>
<evidence type="ECO:0000313" key="2">
    <source>
        <dbReference type="EMBL" id="KAK4270951.1"/>
    </source>
</evidence>
<evidence type="ECO:0000313" key="3">
    <source>
        <dbReference type="Proteomes" id="UP001293593"/>
    </source>
</evidence>
<dbReference type="Proteomes" id="UP001293593">
    <property type="component" value="Unassembled WGS sequence"/>
</dbReference>
<protein>
    <recommendedName>
        <fullName evidence="1">Replication protein A 70 kDa DNA-binding subunit B/D first OB fold domain-containing protein</fullName>
    </recommendedName>
</protein>